<keyword evidence="2" id="KW-1185">Reference proteome</keyword>
<dbReference type="Proteomes" id="UP000324222">
    <property type="component" value="Unassembled WGS sequence"/>
</dbReference>
<organism evidence="1 2">
    <name type="scientific">Portunus trituberculatus</name>
    <name type="common">Swimming crab</name>
    <name type="synonym">Neptunus trituberculatus</name>
    <dbReference type="NCBI Taxonomy" id="210409"/>
    <lineage>
        <taxon>Eukaryota</taxon>
        <taxon>Metazoa</taxon>
        <taxon>Ecdysozoa</taxon>
        <taxon>Arthropoda</taxon>
        <taxon>Crustacea</taxon>
        <taxon>Multicrustacea</taxon>
        <taxon>Malacostraca</taxon>
        <taxon>Eumalacostraca</taxon>
        <taxon>Eucarida</taxon>
        <taxon>Decapoda</taxon>
        <taxon>Pleocyemata</taxon>
        <taxon>Brachyura</taxon>
        <taxon>Eubrachyura</taxon>
        <taxon>Portunoidea</taxon>
        <taxon>Portunidae</taxon>
        <taxon>Portuninae</taxon>
        <taxon>Portunus</taxon>
    </lineage>
</organism>
<gene>
    <name evidence="1" type="primary">GHITM_0</name>
    <name evidence="1" type="ORF">E2C01_044402</name>
</gene>
<evidence type="ECO:0000313" key="1">
    <source>
        <dbReference type="EMBL" id="MPC50573.1"/>
    </source>
</evidence>
<proteinExistence type="predicted"/>
<keyword evidence="1" id="KW-0472">Membrane</keyword>
<reference evidence="1 2" key="1">
    <citation type="submission" date="2019-05" db="EMBL/GenBank/DDBJ databases">
        <title>Another draft genome of Portunus trituberculatus and its Hox gene families provides insights of decapod evolution.</title>
        <authorList>
            <person name="Jeong J.-H."/>
            <person name="Song I."/>
            <person name="Kim S."/>
            <person name="Choi T."/>
            <person name="Kim D."/>
            <person name="Ryu S."/>
            <person name="Kim W."/>
        </authorList>
    </citation>
    <scope>NUCLEOTIDE SEQUENCE [LARGE SCALE GENOMIC DNA]</scope>
    <source>
        <tissue evidence="1">Muscle</tissue>
    </source>
</reference>
<accession>A0A5B7FZY2</accession>
<evidence type="ECO:0000313" key="2">
    <source>
        <dbReference type="Proteomes" id="UP000324222"/>
    </source>
</evidence>
<sequence length="121" mass="13564">MVDFSSSQPFSFMTLRRKAVFILALHIALFQMTTFVPHLSLLICQVVRKAETHPNMWGVMPYDPINMSHHIVMDAVNIFIRIAQILAMGGGVFFGDTFLGKALRGDDLIFLAPIAVEKLIT</sequence>
<name>A0A5B7FZY2_PORTR</name>
<dbReference type="OrthoDB" id="6285520at2759"/>
<keyword evidence="1" id="KW-0812">Transmembrane</keyword>
<dbReference type="EMBL" id="VSRR010009590">
    <property type="protein sequence ID" value="MPC50573.1"/>
    <property type="molecule type" value="Genomic_DNA"/>
</dbReference>
<dbReference type="AlphaFoldDB" id="A0A5B7FZY2"/>
<comment type="caution">
    <text evidence="1">The sequence shown here is derived from an EMBL/GenBank/DDBJ whole genome shotgun (WGS) entry which is preliminary data.</text>
</comment>
<protein>
    <submittedName>
        <fullName evidence="1">Growth hormone-inducible transmembrane protein</fullName>
    </submittedName>
</protein>